<dbReference type="AlphaFoldDB" id="A0A381T095"/>
<dbReference type="Pfam" id="PF13205">
    <property type="entry name" value="Big_5"/>
    <property type="match status" value="1"/>
</dbReference>
<evidence type="ECO:0000256" key="1">
    <source>
        <dbReference type="ARBA" id="ARBA00022729"/>
    </source>
</evidence>
<reference evidence="3" key="1">
    <citation type="submission" date="2018-05" db="EMBL/GenBank/DDBJ databases">
        <authorList>
            <person name="Lanie J.A."/>
            <person name="Ng W.-L."/>
            <person name="Kazmierczak K.M."/>
            <person name="Andrzejewski T.M."/>
            <person name="Davidsen T.M."/>
            <person name="Wayne K.J."/>
            <person name="Tettelin H."/>
            <person name="Glass J.I."/>
            <person name="Rusch D."/>
            <person name="Podicherti R."/>
            <person name="Tsui H.-C.T."/>
            <person name="Winkler M.E."/>
        </authorList>
    </citation>
    <scope>NUCLEOTIDE SEQUENCE</scope>
</reference>
<organism evidence="3">
    <name type="scientific">marine metagenome</name>
    <dbReference type="NCBI Taxonomy" id="408172"/>
    <lineage>
        <taxon>unclassified sequences</taxon>
        <taxon>metagenomes</taxon>
        <taxon>ecological metagenomes</taxon>
    </lineage>
</organism>
<sequence length="299" mass="33976">MFLQSSIVFISIIFIQYCAVIKPPSGGPMDTTPPYLVHVNPPSGSLNYKGEKIILQFSEYMNSNSIEKGIRIFPNFKDELSILIHGDIVTINFPDDLEKDQTYVINLSRNITDEHGVELADAISLAYSTGDKISKGSISGIVYGEGKSAVHLWKIKNHNNLQEIFLTEPNYITDVSNKGIFTFQYLSKADYLILSMDRNFAGMPLNTDRMKYGLNWNKIIPLQSDQILSNVNMLKGQEESQLKLLSGEWYGINWGRIFFNLSLKNLNEDYMLKIIYNKKVNTSVTSFIDPEDEKSLIFV</sequence>
<evidence type="ECO:0000259" key="2">
    <source>
        <dbReference type="Pfam" id="PF13205"/>
    </source>
</evidence>
<feature type="non-terminal residue" evidence="3">
    <location>
        <position position="299"/>
    </location>
</feature>
<dbReference type="InterPro" id="IPR032812">
    <property type="entry name" value="SbsA_Ig"/>
</dbReference>
<protein>
    <recommendedName>
        <fullName evidence="2">SbsA Ig-like domain-containing protein</fullName>
    </recommendedName>
</protein>
<evidence type="ECO:0000313" key="3">
    <source>
        <dbReference type="EMBL" id="SVA09159.1"/>
    </source>
</evidence>
<accession>A0A381T095</accession>
<name>A0A381T095_9ZZZZ</name>
<keyword evidence="1" id="KW-0732">Signal</keyword>
<gene>
    <name evidence="3" type="ORF">METZ01_LOCUS62013</name>
</gene>
<proteinExistence type="predicted"/>
<dbReference type="EMBL" id="UINC01003776">
    <property type="protein sequence ID" value="SVA09159.1"/>
    <property type="molecule type" value="Genomic_DNA"/>
</dbReference>
<feature type="domain" description="SbsA Ig-like" evidence="2">
    <location>
        <begin position="30"/>
        <end position="129"/>
    </location>
</feature>